<sequence length="2532" mass="282988">MSLQDKKQDVGSYPHVHSSPLPPPPSLPMPPPPTVAASASTSGSGGKSDAVSKAKLLSSSLPPPPKITLKGVGVGVANMPPKITQHGDRSKHKDNETVIHSTQEQIPTLSSAPPSTGSLHALDSSSNRKETPPPAAPSTGTSWSSFTHSASGLFERAGQLAYTTVGSAADLASDFLLEEEDGRTMQRRYSPPLERTQQQQQQQQQQPTRTESDRRQEPAFRDFDGTIPTKDHVKSSSERVNSDMSSPFMPPTEPFTLPVSQNDQDSSNNNNIRQLPTLPTTESTPKPHTKRRAHSNPPLTTLAPRQSLLKVLLLPTAEAQTIATKNNTTLCSMFRIYGNHHFPSNNGPNTNKETYCPPLPPFRSAHRSMMLSWENLILDFISLNEMESQPVSPGLAERALGEAARSWNEDHWEEEDQDAELERLEGCVADALGEVEEEERMRRKDGMASMSSWVPRRGVLPEEGNEALHSCAEAAFALTSLPSAPWLRRFRHTLDRSTDGMIHEMLCNPSVVILVASTSENYLICFAELANVHHLPRPYHDGRYDPNGLRREFLLLHDVLSGPKNFDEGKALSQMKERFGPGCCSVLRINSAIPESDLLNDIVAEEDEDWEMAEPCSPFEENNILETFKASLGNVPKRPIRGACLSDADKRAIRRYVANMVATGLVPAVERRIANLNAAVSNAKRGVKNVIKSLWRKPKESLLTNVTGYSDSQKESNNSNEQGPGGLIKYRFDSIETQTRLLADTLFLMRDYDAALGVYRLVKDDYKHDKAILYYASVQEMILLCMHMLDPYGDGRFASDVFHSIETALYSYTRAADDEREPDNGSAVRPGEAPYATRLATRLCLVLSSTRALTQGRHMEIADLLASASSHETPLGAAVLLEQSSAHYYRAGMLRKFAFHMLMAGHMFRSAGQERHAFRCFAASLYVYHGERWDELRSHLHTALAAQLYGMGQFALSMQFYAKLISAGGGRVSVRSQQKFLNHIVDICKDHQSSAFIAVDRMSTISKDNSDARGRENVRNVLNGIMGAARNIEISNLGFPRVDDSSITLCVENTRDSSMSIGRSDSLPSKETTASQPNKKGDEAVWQDMMNCAEAELRASAMSSAPKFTENSNNDGGPAQPPVHSGDETIDRVIMEIDKQERDAEYRERQKRKGKGGTPEVRATSEPIAVSFSLCNPLGIDIDLTKVQIVASLDCQKSGMRHTNEFAVSDSASESIKPNIVKFYGSEKEYRSPEFMCQVPIDSDFSSRVTALVHNSDPYFVVTKFSVKAKASSETMVSLNICPLVEGDLKVLGFRFKLLDEVWIFHRFELLGPLLQDTQLNKARRARGESHLLRSKVEQKMPFLKVSITPDSSLHGTVLQGQTSHWKLKLSNLGYAPASNIMLKTNAPWLNIYDSGEGKFYSEDAPTSFCIGPSGTLMHVPFKGVLGHLGVLQPGETTEVPVVIRTSGGGRQDFYMLFRYELWSEENLSSNLAPRHRWTREVLSIPVYPSITMSASLMPSYSNKGEHILSIELMNYRSDRDTKLEINLGNVCIASRNFKVQQMEGQVHPESRSKSPSLQIGWQERMTLHYLVVPIQTNNTFSTLSTISSIKNDSIDRENPLKSNDSTHITDFMCRERAHEVFTEKLHNHRVEKERLLAEQEKRGQPRHVAQIRRARTSLPQDDSEPSTSIPLQSSFASGAHPTSITSLCPQDGTSNINIICCWSAHVGNEGEDKTVYGQHHLRNLLVRPQTKSKGCPLALTAKHKSRVSHNFEACPLDIDLEVTVRNRLVGADVEFEFALDHQRSFDFLGTSSFTWNLAGVTKSMYHSRHGSIQTYQLKFLAWTFSAFLPPAGDPSQENEVDYYQLLDVPPTAKPDDIKKAYRKRSLELHPDKLRQRGMRYQGQVITEDEARSRFQQMKSAYDALSDPKKRQVYDALGHQGMDFVINPSHAWDPHVLLGNLAKSSVLDRAKLMMLVLLFFGLLLVQPILICAKVDQMLDNTGGPLEESMWVAVLVPFWLFSIGFGVVMVIGKAFLPLVQWIMFVLGVLVLSLKWDSVIRANYAIVFIPFYLWMALRWFEASKEMKDTRTDMSKMVTIDYIEKYILNEKKQDDDGNDIENQVHRTYNDLTEEERDEINETYIIVHVPPKSVAPGEDPAAEQTMEADLDQIERSAEYQEATIRHQEAYKSIQHIVLPEIPLIILVIIQLDMNKSWNWGLVFIPLWISMFMECCGGCYGFFCTSALAHIEVQESMAAHFAKRQESADGNKASKDEAEVKKDVDKVNENVEAAKTDDTKPMAKTNSEETAETAKDGEATDLLAKSEVDTAVVVEPPTEVKEDDSKGAAVTFPEIDQVNNGAEKEDEDDEFLRNMFSMDEDTFQYYQQAEQEAESKATEAQSKAIASFCNIFFQILFAVLFVVKLNQVYDERDEPEVEGTSSFSSFWIIFPLLLFAGCTVCCCFCAIFCAGEVDTHMMSSDAATEKEEQHAEELPVEAVAEPEAKEEQEKEVEIQHTSTSEGMELDIEGQAQTKIEEAITADVEDPPKKESDMDDLD</sequence>
<feature type="compositionally biased region" description="Polar residues" evidence="1">
    <location>
        <begin position="706"/>
        <end position="722"/>
    </location>
</feature>
<feature type="compositionally biased region" description="Pro residues" evidence="1">
    <location>
        <begin position="20"/>
        <end position="34"/>
    </location>
</feature>
<feature type="compositionally biased region" description="Polar residues" evidence="1">
    <location>
        <begin position="98"/>
        <end position="118"/>
    </location>
</feature>
<reference evidence="4 5" key="1">
    <citation type="journal article" date="2020" name="G3 (Bethesda)">
        <title>Improved Reference Genome for Cyclotella cryptica CCMP332, a Model for Cell Wall Morphogenesis, Salinity Adaptation, and Lipid Production in Diatoms (Bacillariophyta).</title>
        <authorList>
            <person name="Roberts W.R."/>
            <person name="Downey K.M."/>
            <person name="Ruck E.C."/>
            <person name="Traller J.C."/>
            <person name="Alverson A.J."/>
        </authorList>
    </citation>
    <scope>NUCLEOTIDE SEQUENCE [LARGE SCALE GENOMIC DNA]</scope>
    <source>
        <strain evidence="4 5">CCMP332</strain>
    </source>
</reference>
<dbReference type="SUPFAM" id="SSF46565">
    <property type="entry name" value="Chaperone J-domain"/>
    <property type="match status" value="1"/>
</dbReference>
<feature type="compositionally biased region" description="Basic and acidic residues" evidence="1">
    <location>
        <begin position="2239"/>
        <end position="2276"/>
    </location>
</feature>
<feature type="transmembrane region" description="Helical" evidence="2">
    <location>
        <begin position="2169"/>
        <end position="2187"/>
    </location>
</feature>
<feature type="compositionally biased region" description="Low complexity" evidence="1">
    <location>
        <begin position="260"/>
        <end position="271"/>
    </location>
</feature>
<dbReference type="Pfam" id="PF12739">
    <property type="entry name" value="TRAPPC-Trs85"/>
    <property type="match status" value="1"/>
</dbReference>
<dbReference type="EMBL" id="JABMIG020000272">
    <property type="protein sequence ID" value="KAL3782921.1"/>
    <property type="molecule type" value="Genomic_DNA"/>
</dbReference>
<name>A0ABD3P505_9STRA</name>
<feature type="transmembrane region" description="Helical" evidence="2">
    <location>
        <begin position="1990"/>
        <end position="2010"/>
    </location>
</feature>
<accession>A0ABD3P505</accession>
<feature type="region of interest" description="Disordered" evidence="1">
    <location>
        <begin position="1058"/>
        <end position="1083"/>
    </location>
</feature>
<feature type="compositionally biased region" description="Basic and acidic residues" evidence="1">
    <location>
        <begin position="85"/>
        <end position="97"/>
    </location>
</feature>
<feature type="region of interest" description="Disordered" evidence="1">
    <location>
        <begin position="189"/>
        <end position="303"/>
    </location>
</feature>
<feature type="compositionally biased region" description="Polar residues" evidence="1">
    <location>
        <begin position="1658"/>
        <end position="1683"/>
    </location>
</feature>
<dbReference type="PANTHER" id="PTHR12975:SF6">
    <property type="entry name" value="TRAFFICKING PROTEIN PARTICLE COMPLEX SUBUNIT 8"/>
    <property type="match status" value="1"/>
</dbReference>
<evidence type="ECO:0000259" key="3">
    <source>
        <dbReference type="PROSITE" id="PS50076"/>
    </source>
</evidence>
<feature type="transmembrane region" description="Helical" evidence="2">
    <location>
        <begin position="2040"/>
        <end position="2058"/>
    </location>
</feature>
<feature type="domain" description="J" evidence="3">
    <location>
        <begin position="1842"/>
        <end position="1918"/>
    </location>
</feature>
<keyword evidence="2" id="KW-0472">Membrane</keyword>
<organism evidence="4 5">
    <name type="scientific">Cyclotella cryptica</name>
    <dbReference type="NCBI Taxonomy" id="29204"/>
    <lineage>
        <taxon>Eukaryota</taxon>
        <taxon>Sar</taxon>
        <taxon>Stramenopiles</taxon>
        <taxon>Ochrophyta</taxon>
        <taxon>Bacillariophyta</taxon>
        <taxon>Coscinodiscophyceae</taxon>
        <taxon>Thalassiosirophycidae</taxon>
        <taxon>Stephanodiscales</taxon>
        <taxon>Stephanodiscaceae</taxon>
        <taxon>Cyclotella</taxon>
    </lineage>
</organism>
<feature type="compositionally biased region" description="Polar residues" evidence="1">
    <location>
        <begin position="272"/>
        <end position="286"/>
    </location>
</feature>
<keyword evidence="5" id="KW-1185">Reference proteome</keyword>
<feature type="transmembrane region" description="Helical" evidence="2">
    <location>
        <begin position="2420"/>
        <end position="2445"/>
    </location>
</feature>
<proteinExistence type="predicted"/>
<evidence type="ECO:0000256" key="1">
    <source>
        <dbReference type="SAM" id="MobiDB-lite"/>
    </source>
</evidence>
<dbReference type="PROSITE" id="PS50076">
    <property type="entry name" value="DNAJ_2"/>
    <property type="match status" value="1"/>
</dbReference>
<feature type="compositionally biased region" description="Low complexity" evidence="1">
    <location>
        <begin position="197"/>
        <end position="206"/>
    </location>
</feature>
<dbReference type="PANTHER" id="PTHR12975">
    <property type="entry name" value="TRANSPORT PROTEIN TRAPP"/>
    <property type="match status" value="1"/>
</dbReference>
<comment type="caution">
    <text evidence="4">The sequence shown here is derived from an EMBL/GenBank/DDBJ whole genome shotgun (WGS) entry which is preliminary data.</text>
</comment>
<dbReference type="PRINTS" id="PR00625">
    <property type="entry name" value="JDOMAIN"/>
</dbReference>
<feature type="compositionally biased region" description="Basic and acidic residues" evidence="1">
    <location>
        <begin position="210"/>
        <end position="241"/>
    </location>
</feature>
<dbReference type="Pfam" id="PF24546">
    <property type="entry name" value="Ig_TPPC8_3rd"/>
    <property type="match status" value="1"/>
</dbReference>
<dbReference type="PROSITE" id="PS00636">
    <property type="entry name" value="DNAJ_1"/>
    <property type="match status" value="1"/>
</dbReference>
<dbReference type="CDD" id="cd06257">
    <property type="entry name" value="DnaJ"/>
    <property type="match status" value="1"/>
</dbReference>
<feature type="compositionally biased region" description="Polar residues" evidence="1">
    <location>
        <begin position="1058"/>
        <end position="1078"/>
    </location>
</feature>
<feature type="compositionally biased region" description="Basic and acidic residues" evidence="1">
    <location>
        <begin position="2458"/>
        <end position="2468"/>
    </location>
</feature>
<dbReference type="InterPro" id="IPR036869">
    <property type="entry name" value="J_dom_sf"/>
</dbReference>
<dbReference type="Proteomes" id="UP001516023">
    <property type="component" value="Unassembled WGS sequence"/>
</dbReference>
<evidence type="ECO:0000256" key="2">
    <source>
        <dbReference type="SAM" id="Phobius"/>
    </source>
</evidence>
<feature type="region of interest" description="Disordered" evidence="1">
    <location>
        <begin position="1637"/>
        <end position="1683"/>
    </location>
</feature>
<feature type="region of interest" description="Disordered" evidence="1">
    <location>
        <begin position="706"/>
        <end position="725"/>
    </location>
</feature>
<feature type="region of interest" description="Disordered" evidence="1">
    <location>
        <begin position="2239"/>
        <end position="2292"/>
    </location>
</feature>
<feature type="transmembrane region" description="Helical" evidence="2">
    <location>
        <begin position="1952"/>
        <end position="1970"/>
    </location>
</feature>
<feature type="compositionally biased region" description="Basic and acidic residues" evidence="1">
    <location>
        <begin position="2477"/>
        <end position="2489"/>
    </location>
</feature>
<feature type="transmembrane region" description="Helical" evidence="2">
    <location>
        <begin position="2193"/>
        <end position="2218"/>
    </location>
</feature>
<feature type="region of interest" description="Disordered" evidence="1">
    <location>
        <begin position="1"/>
        <end position="146"/>
    </location>
</feature>
<dbReference type="InterPro" id="IPR024420">
    <property type="entry name" value="TRAPP_III_complex_Trs85"/>
</dbReference>
<evidence type="ECO:0000313" key="5">
    <source>
        <dbReference type="Proteomes" id="UP001516023"/>
    </source>
</evidence>
<dbReference type="Pfam" id="PF00226">
    <property type="entry name" value="DnaJ"/>
    <property type="match status" value="1"/>
</dbReference>
<dbReference type="InterPro" id="IPR058540">
    <property type="entry name" value="Ig_TPPC8_3rd"/>
</dbReference>
<dbReference type="Gene3D" id="1.10.287.110">
    <property type="entry name" value="DnaJ domain"/>
    <property type="match status" value="1"/>
</dbReference>
<feature type="region of interest" description="Disordered" evidence="1">
    <location>
        <begin position="1100"/>
        <end position="1161"/>
    </location>
</feature>
<feature type="compositionally biased region" description="Basic and acidic residues" evidence="1">
    <location>
        <begin position="1125"/>
        <end position="1148"/>
    </location>
</feature>
<dbReference type="SMART" id="SM00271">
    <property type="entry name" value="DnaJ"/>
    <property type="match status" value="1"/>
</dbReference>
<keyword evidence="2" id="KW-0812">Transmembrane</keyword>
<feature type="transmembrane region" description="Helical" evidence="2">
    <location>
        <begin position="2379"/>
        <end position="2400"/>
    </location>
</feature>
<gene>
    <name evidence="4" type="ORF">HJC23_004900</name>
</gene>
<dbReference type="InterPro" id="IPR018253">
    <property type="entry name" value="DnaJ_domain_CS"/>
</dbReference>
<evidence type="ECO:0000313" key="4">
    <source>
        <dbReference type="EMBL" id="KAL3782921.1"/>
    </source>
</evidence>
<feature type="region of interest" description="Disordered" evidence="1">
    <location>
        <begin position="2455"/>
        <end position="2532"/>
    </location>
</feature>
<protein>
    <recommendedName>
        <fullName evidence="3">J domain-containing protein</fullName>
    </recommendedName>
</protein>
<keyword evidence="2" id="KW-1133">Transmembrane helix</keyword>
<dbReference type="InterPro" id="IPR001623">
    <property type="entry name" value="DnaJ_domain"/>
</dbReference>